<gene>
    <name evidence="1" type="ORF">GCM10010422_75760</name>
</gene>
<dbReference type="Proteomes" id="UP001501721">
    <property type="component" value="Unassembled WGS sequence"/>
</dbReference>
<evidence type="ECO:0000313" key="1">
    <source>
        <dbReference type="EMBL" id="GAA2512463.1"/>
    </source>
</evidence>
<reference evidence="1 2" key="1">
    <citation type="journal article" date="2019" name="Int. J. Syst. Evol. Microbiol.">
        <title>The Global Catalogue of Microorganisms (GCM) 10K type strain sequencing project: providing services to taxonomists for standard genome sequencing and annotation.</title>
        <authorList>
            <consortium name="The Broad Institute Genomics Platform"/>
            <consortium name="The Broad Institute Genome Sequencing Center for Infectious Disease"/>
            <person name="Wu L."/>
            <person name="Ma J."/>
        </authorList>
    </citation>
    <scope>NUCLEOTIDE SEQUENCE [LARGE SCALE GENOMIC DNA]</scope>
    <source>
        <strain evidence="1 2">JCM 6923</strain>
    </source>
</reference>
<organism evidence="1 2">
    <name type="scientific">Streptomyces graminearus</name>
    <dbReference type="NCBI Taxonomy" id="284030"/>
    <lineage>
        <taxon>Bacteria</taxon>
        <taxon>Bacillati</taxon>
        <taxon>Actinomycetota</taxon>
        <taxon>Actinomycetes</taxon>
        <taxon>Kitasatosporales</taxon>
        <taxon>Streptomycetaceae</taxon>
        <taxon>Streptomyces</taxon>
    </lineage>
</organism>
<evidence type="ECO:0000313" key="2">
    <source>
        <dbReference type="Proteomes" id="UP001501721"/>
    </source>
</evidence>
<sequence length="125" mass="13234">MTESVRGLRARPFTLVVCASCEATAGQVMDELRRAVRDCPHGVMISAGCLREVLDCAGRRGLHAVVQPCTVDRRPTGAAVRLGPLATESDAAAVGAWLRDGMPDGGALPRRLRAAAGRRHVAHLN</sequence>
<comment type="caution">
    <text evidence="1">The sequence shown here is derived from an EMBL/GenBank/DDBJ whole genome shotgun (WGS) entry which is preliminary data.</text>
</comment>
<dbReference type="RefSeq" id="WP_346075412.1">
    <property type="nucleotide sequence ID" value="NZ_BAAATL010000054.1"/>
</dbReference>
<proteinExistence type="predicted"/>
<protein>
    <submittedName>
        <fullName evidence="1">Uncharacterized protein</fullName>
    </submittedName>
</protein>
<keyword evidence="2" id="KW-1185">Reference proteome</keyword>
<dbReference type="EMBL" id="BAAATL010000054">
    <property type="protein sequence ID" value="GAA2512463.1"/>
    <property type="molecule type" value="Genomic_DNA"/>
</dbReference>
<name>A0ABN3N1P0_9ACTN</name>
<accession>A0ABN3N1P0</accession>